<sequence>RIKHALLKTRNRSAASLLIISFKGASKPRAEQWQ</sequence>
<name>A0A9P9YY05_9MUSC</name>
<accession>A0A9P9YY05</accession>
<dbReference type="EMBL" id="JAMKOV010000001">
    <property type="protein sequence ID" value="KAI8045189.1"/>
    <property type="molecule type" value="Genomic_DNA"/>
</dbReference>
<gene>
    <name evidence="1" type="ORF">M5D96_001368</name>
</gene>
<keyword evidence="2" id="KW-1185">Reference proteome</keyword>
<dbReference type="Proteomes" id="UP001059596">
    <property type="component" value="Chromosome 3R"/>
</dbReference>
<organism evidence="1 2">
    <name type="scientific">Drosophila gunungcola</name>
    <name type="common">fruit fly</name>
    <dbReference type="NCBI Taxonomy" id="103775"/>
    <lineage>
        <taxon>Eukaryota</taxon>
        <taxon>Metazoa</taxon>
        <taxon>Ecdysozoa</taxon>
        <taxon>Arthropoda</taxon>
        <taxon>Hexapoda</taxon>
        <taxon>Insecta</taxon>
        <taxon>Pterygota</taxon>
        <taxon>Neoptera</taxon>
        <taxon>Endopterygota</taxon>
        <taxon>Diptera</taxon>
        <taxon>Brachycera</taxon>
        <taxon>Muscomorpha</taxon>
        <taxon>Ephydroidea</taxon>
        <taxon>Drosophilidae</taxon>
        <taxon>Drosophila</taxon>
        <taxon>Sophophora</taxon>
    </lineage>
</organism>
<reference evidence="1" key="1">
    <citation type="journal article" date="2023" name="Genome Biol. Evol.">
        <title>Long-read-based Genome Assembly of Drosophila gunungcola Reveals Fewer Chemosensory Genes in Flower-breeding Species.</title>
        <authorList>
            <person name="Negi A."/>
            <person name="Liao B.Y."/>
            <person name="Yeh S.D."/>
        </authorList>
    </citation>
    <scope>NUCLEOTIDE SEQUENCE</scope>
    <source>
        <strain evidence="1">Sukarami</strain>
    </source>
</reference>
<feature type="non-terminal residue" evidence="1">
    <location>
        <position position="1"/>
    </location>
</feature>
<evidence type="ECO:0000313" key="1">
    <source>
        <dbReference type="EMBL" id="KAI8045189.1"/>
    </source>
</evidence>
<protein>
    <submittedName>
        <fullName evidence="1">Uncharacterized protein</fullName>
    </submittedName>
</protein>
<proteinExistence type="predicted"/>
<evidence type="ECO:0000313" key="2">
    <source>
        <dbReference type="Proteomes" id="UP001059596"/>
    </source>
</evidence>
<dbReference type="AlphaFoldDB" id="A0A9P9YY05"/>
<comment type="caution">
    <text evidence="1">The sequence shown here is derived from an EMBL/GenBank/DDBJ whole genome shotgun (WGS) entry which is preliminary data.</text>
</comment>